<dbReference type="Proteomes" id="UP000707535">
    <property type="component" value="Unassembled WGS sequence"/>
</dbReference>
<reference evidence="1" key="1">
    <citation type="journal article" date="2021" name="PeerJ">
        <title>Extensive microbial diversity within the chicken gut microbiome revealed by metagenomics and culture.</title>
        <authorList>
            <person name="Gilroy R."/>
            <person name="Ravi A."/>
            <person name="Getino M."/>
            <person name="Pursley I."/>
            <person name="Horton D.L."/>
            <person name="Alikhan N.F."/>
            <person name="Baker D."/>
            <person name="Gharbi K."/>
            <person name="Hall N."/>
            <person name="Watson M."/>
            <person name="Adriaenssens E.M."/>
            <person name="Foster-Nyarko E."/>
            <person name="Jarju S."/>
            <person name="Secka A."/>
            <person name="Antonio M."/>
            <person name="Oren A."/>
            <person name="Chaudhuri R.R."/>
            <person name="La Ragione R."/>
            <person name="Hildebrand F."/>
            <person name="Pallen M.J."/>
        </authorList>
    </citation>
    <scope>NUCLEOTIDE SEQUENCE</scope>
    <source>
        <strain evidence="1">CHK174-6876</strain>
    </source>
</reference>
<gene>
    <name evidence="1" type="ORF">K8V00_11630</name>
</gene>
<dbReference type="EMBL" id="DYXG01000117">
    <property type="protein sequence ID" value="HJE98257.1"/>
    <property type="molecule type" value="Genomic_DNA"/>
</dbReference>
<comment type="caution">
    <text evidence="1">The sequence shown here is derived from an EMBL/GenBank/DDBJ whole genome shotgun (WGS) entry which is preliminary data.</text>
</comment>
<dbReference type="InterPro" id="IPR006505">
    <property type="entry name" value="Phage_nucleotide-bp"/>
</dbReference>
<sequence length="232" mass="26352">MSLQIKKATDITHDAATYLIYAQPGMGKTTAIKYLKGKTLIIDVDKSSSVLKGEPNIDIVEIDTHNIWQAWLDTVKELITGDYSKYDNIVIDNVSELFRATLANLGRDGKNHRVPEQSHYQRVDFTILDSLRALKRLDARIIFTAWETSDVWQTESGQSFNRSYPDIRNKILNNFMGLCDVVARLVVTTDEEGNQKRGFILQPTNSVYAKNRLDERKGCLVEELVLEGVVNE</sequence>
<dbReference type="AlphaFoldDB" id="A0A921K1S4"/>
<dbReference type="NCBIfam" id="TIGR01618">
    <property type="entry name" value="phage_P_loop"/>
    <property type="match status" value="1"/>
</dbReference>
<proteinExistence type="predicted"/>
<dbReference type="InterPro" id="IPR027417">
    <property type="entry name" value="P-loop_NTPase"/>
</dbReference>
<evidence type="ECO:0000313" key="1">
    <source>
        <dbReference type="EMBL" id="HJE98257.1"/>
    </source>
</evidence>
<name>A0A921K1S4_9LACO</name>
<evidence type="ECO:0000313" key="2">
    <source>
        <dbReference type="Proteomes" id="UP000707535"/>
    </source>
</evidence>
<accession>A0A921K1S4</accession>
<protein>
    <submittedName>
        <fullName evidence="1">AAA family ATPase</fullName>
    </submittedName>
</protein>
<dbReference type="SUPFAM" id="SSF52540">
    <property type="entry name" value="P-loop containing nucleoside triphosphate hydrolases"/>
    <property type="match status" value="1"/>
</dbReference>
<dbReference type="Pfam" id="PF13479">
    <property type="entry name" value="AAA_24"/>
    <property type="match status" value="1"/>
</dbReference>
<organism evidence="1 2">
    <name type="scientific">Ligilactobacillus acidipiscis</name>
    <dbReference type="NCBI Taxonomy" id="89059"/>
    <lineage>
        <taxon>Bacteria</taxon>
        <taxon>Bacillati</taxon>
        <taxon>Bacillota</taxon>
        <taxon>Bacilli</taxon>
        <taxon>Lactobacillales</taxon>
        <taxon>Lactobacillaceae</taxon>
        <taxon>Ligilactobacillus</taxon>
    </lineage>
</organism>
<reference evidence="1" key="2">
    <citation type="submission" date="2021-09" db="EMBL/GenBank/DDBJ databases">
        <authorList>
            <person name="Gilroy R."/>
        </authorList>
    </citation>
    <scope>NUCLEOTIDE SEQUENCE</scope>
    <source>
        <strain evidence="1">CHK174-6876</strain>
    </source>
</reference>